<dbReference type="InterPro" id="IPR003099">
    <property type="entry name" value="Prephen_DH"/>
</dbReference>
<dbReference type="PROSITE" id="PS51176">
    <property type="entry name" value="PDH_ADH"/>
    <property type="match status" value="1"/>
</dbReference>
<feature type="transmembrane region" description="Helical" evidence="3">
    <location>
        <begin position="7"/>
        <end position="25"/>
    </location>
</feature>
<dbReference type="PANTHER" id="PTHR21363:SF0">
    <property type="entry name" value="PREPHENATE DEHYDROGENASE [NADP(+)]"/>
    <property type="match status" value="1"/>
</dbReference>
<feature type="domain" description="Prephenate/arogenate dehydrogenase" evidence="4">
    <location>
        <begin position="7"/>
        <end position="286"/>
    </location>
</feature>
<evidence type="ECO:0000256" key="1">
    <source>
        <dbReference type="ARBA" id="ARBA00023002"/>
    </source>
</evidence>
<reference evidence="5" key="1">
    <citation type="submission" date="2012-03" db="EMBL/GenBank/DDBJ databases">
        <title>Functional metagenomics reveals considerable lignocellulase gene clusters in the gut microbiome of a wood-feeding higher termite.</title>
        <authorList>
            <person name="Liu N."/>
        </authorList>
    </citation>
    <scope>NUCLEOTIDE SEQUENCE</scope>
</reference>
<dbReference type="GO" id="GO:0006571">
    <property type="term" value="P:tyrosine biosynthetic process"/>
    <property type="evidence" value="ECO:0007669"/>
    <property type="project" value="InterPro"/>
</dbReference>
<evidence type="ECO:0000256" key="3">
    <source>
        <dbReference type="SAM" id="Phobius"/>
    </source>
</evidence>
<organism evidence="5">
    <name type="scientific">uncultured bacterium contig00042</name>
    <dbReference type="NCBI Taxonomy" id="1181529"/>
    <lineage>
        <taxon>Bacteria</taxon>
        <taxon>environmental samples</taxon>
    </lineage>
</organism>
<dbReference type="AlphaFoldDB" id="A0A806KPH3"/>
<accession>A0A806KPH3</accession>
<dbReference type="SUPFAM" id="SSF48179">
    <property type="entry name" value="6-phosphogluconate dehydrogenase C-terminal domain-like"/>
    <property type="match status" value="1"/>
</dbReference>
<dbReference type="PANTHER" id="PTHR21363">
    <property type="entry name" value="PREPHENATE DEHYDROGENASE"/>
    <property type="match status" value="1"/>
</dbReference>
<dbReference type="InterPro" id="IPR008927">
    <property type="entry name" value="6-PGluconate_DH-like_C_sf"/>
</dbReference>
<keyword evidence="3" id="KW-1133">Transmembrane helix</keyword>
<dbReference type="Gene3D" id="3.40.50.720">
    <property type="entry name" value="NAD(P)-binding Rossmann-like Domain"/>
    <property type="match status" value="1"/>
</dbReference>
<name>A0A806KPH3_9BACT</name>
<evidence type="ECO:0000313" key="5">
    <source>
        <dbReference type="EMBL" id="AGS52609.1"/>
    </source>
</evidence>
<dbReference type="InterPro" id="IPR050812">
    <property type="entry name" value="Preph/Arog_dehydrog"/>
</dbReference>
<dbReference type="EMBL" id="JQ844202">
    <property type="protein sequence ID" value="AGS52609.1"/>
    <property type="molecule type" value="Genomic_DNA"/>
</dbReference>
<dbReference type="Pfam" id="PF02153">
    <property type="entry name" value="PDH_N"/>
    <property type="match status" value="1"/>
</dbReference>
<evidence type="ECO:0000259" key="4">
    <source>
        <dbReference type="PROSITE" id="PS51176"/>
    </source>
</evidence>
<feature type="coiled-coil region" evidence="2">
    <location>
        <begin position="243"/>
        <end position="270"/>
    </location>
</feature>
<dbReference type="SUPFAM" id="SSF51735">
    <property type="entry name" value="NAD(P)-binding Rossmann-fold domains"/>
    <property type="match status" value="1"/>
</dbReference>
<dbReference type="Gene3D" id="1.10.3660.10">
    <property type="entry name" value="6-phosphogluconate dehydrogenase C-terminal like domain"/>
    <property type="match status" value="1"/>
</dbReference>
<dbReference type="GO" id="GO:0004665">
    <property type="term" value="F:prephenate dehydrogenase (NADP+) activity"/>
    <property type="evidence" value="ECO:0007669"/>
    <property type="project" value="InterPro"/>
</dbReference>
<keyword evidence="2" id="KW-0175">Coiled coil</keyword>
<dbReference type="Pfam" id="PF20463">
    <property type="entry name" value="PDH_C"/>
    <property type="match status" value="1"/>
</dbReference>
<dbReference type="InterPro" id="IPR036291">
    <property type="entry name" value="NAD(P)-bd_dom_sf"/>
</dbReference>
<proteinExistence type="predicted"/>
<dbReference type="InterPro" id="IPR046826">
    <property type="entry name" value="PDH_N"/>
</dbReference>
<keyword evidence="3" id="KW-0472">Membrane</keyword>
<dbReference type="GO" id="GO:0008977">
    <property type="term" value="F:prephenate dehydrogenase (NAD+) activity"/>
    <property type="evidence" value="ECO:0007669"/>
    <property type="project" value="InterPro"/>
</dbReference>
<keyword evidence="3" id="KW-0812">Transmembrane</keyword>
<dbReference type="GO" id="GO:0070403">
    <property type="term" value="F:NAD+ binding"/>
    <property type="evidence" value="ECO:0007669"/>
    <property type="project" value="InterPro"/>
</dbReference>
<evidence type="ECO:0000256" key="2">
    <source>
        <dbReference type="SAM" id="Coils"/>
    </source>
</evidence>
<protein>
    <recommendedName>
        <fullName evidence="4">Prephenate/arogenate dehydrogenase domain-containing protein</fullName>
    </recommendedName>
</protein>
<sequence length="286" mass="30958">MKNIKDCNIGIVGLGLMGGAVALALRERCGVSQARLFACDKDGETLAAAKSKELICEGWGADRAGQMLAKCDVVFLCLNPSAIISFLGKWESAFKTGALVTDIAGTKSSIALAAEKLREDIDFIPGHPMAGAEKGGFANSALCDFKGKNYIITPLPRNKPENLRFLEALVRSMGFGRITEVTPAEHDAKIAFTSQLCHVIASALIDCEADTTITRFGGGSFEDLTRIAMLNVPMWTEIFIENRSALLSRVEQFEKSLDELKLLIGGAKAEDLGKRLEIVRDRRTAM</sequence>
<keyword evidence="1" id="KW-0560">Oxidoreductase</keyword>
<dbReference type="InterPro" id="IPR046825">
    <property type="entry name" value="PDH_C"/>
</dbReference>